<proteinExistence type="predicted"/>
<accession>A0A8S5P3B3</accession>
<dbReference type="EMBL" id="BK015325">
    <property type="protein sequence ID" value="DAE01482.1"/>
    <property type="molecule type" value="Genomic_DNA"/>
</dbReference>
<name>A0A8S5P3B3_9CAUD</name>
<protein>
    <submittedName>
        <fullName evidence="1">Uncharacterized protein</fullName>
    </submittedName>
</protein>
<reference evidence="1" key="1">
    <citation type="journal article" date="2021" name="Proc. Natl. Acad. Sci. U.S.A.">
        <title>A Catalog of Tens of Thousands of Viruses from Human Metagenomes Reveals Hidden Associations with Chronic Diseases.</title>
        <authorList>
            <person name="Tisza M.J."/>
            <person name="Buck C.B."/>
        </authorList>
    </citation>
    <scope>NUCLEOTIDE SEQUENCE</scope>
    <source>
        <strain evidence="1">CtQtc11</strain>
    </source>
</reference>
<sequence>MNITQQENTKVILKADLTVKDEIIGNLEGTVSNYDYDNIGININIYNSMKKQLCDNDATLKADINTFIESVIAKQKELLGGTK</sequence>
<organism evidence="1">
    <name type="scientific">Siphoviridae sp. ctQtc11</name>
    <dbReference type="NCBI Taxonomy" id="2825497"/>
    <lineage>
        <taxon>Viruses</taxon>
        <taxon>Duplodnaviria</taxon>
        <taxon>Heunggongvirae</taxon>
        <taxon>Uroviricota</taxon>
        <taxon>Caudoviricetes</taxon>
    </lineage>
</organism>
<evidence type="ECO:0000313" key="1">
    <source>
        <dbReference type="EMBL" id="DAE01482.1"/>
    </source>
</evidence>